<proteinExistence type="predicted"/>
<dbReference type="AlphaFoldDB" id="A0AAV4B3K4"/>
<keyword evidence="3" id="KW-1185">Reference proteome</keyword>
<feature type="region of interest" description="Disordered" evidence="1">
    <location>
        <begin position="32"/>
        <end position="59"/>
    </location>
</feature>
<evidence type="ECO:0000256" key="1">
    <source>
        <dbReference type="SAM" id="MobiDB-lite"/>
    </source>
</evidence>
<protein>
    <submittedName>
        <fullName evidence="2">Uncharacterized protein</fullName>
    </submittedName>
</protein>
<comment type="caution">
    <text evidence="2">The sequence shown here is derived from an EMBL/GenBank/DDBJ whole genome shotgun (WGS) entry which is preliminary data.</text>
</comment>
<dbReference type="Proteomes" id="UP000735302">
    <property type="component" value="Unassembled WGS sequence"/>
</dbReference>
<reference evidence="2 3" key="1">
    <citation type="journal article" date="2021" name="Elife">
        <title>Chloroplast acquisition without the gene transfer in kleptoplastic sea slugs, Plakobranchus ocellatus.</title>
        <authorList>
            <person name="Maeda T."/>
            <person name="Takahashi S."/>
            <person name="Yoshida T."/>
            <person name="Shimamura S."/>
            <person name="Takaki Y."/>
            <person name="Nagai Y."/>
            <person name="Toyoda A."/>
            <person name="Suzuki Y."/>
            <person name="Arimoto A."/>
            <person name="Ishii H."/>
            <person name="Satoh N."/>
            <person name="Nishiyama T."/>
            <person name="Hasebe M."/>
            <person name="Maruyama T."/>
            <person name="Minagawa J."/>
            <person name="Obokata J."/>
            <person name="Shigenobu S."/>
        </authorList>
    </citation>
    <scope>NUCLEOTIDE SEQUENCE [LARGE SCALE GENOMIC DNA]</scope>
</reference>
<evidence type="ECO:0000313" key="3">
    <source>
        <dbReference type="Proteomes" id="UP000735302"/>
    </source>
</evidence>
<organism evidence="2 3">
    <name type="scientific">Plakobranchus ocellatus</name>
    <dbReference type="NCBI Taxonomy" id="259542"/>
    <lineage>
        <taxon>Eukaryota</taxon>
        <taxon>Metazoa</taxon>
        <taxon>Spiralia</taxon>
        <taxon>Lophotrochozoa</taxon>
        <taxon>Mollusca</taxon>
        <taxon>Gastropoda</taxon>
        <taxon>Heterobranchia</taxon>
        <taxon>Euthyneura</taxon>
        <taxon>Panpulmonata</taxon>
        <taxon>Sacoglossa</taxon>
        <taxon>Placobranchoidea</taxon>
        <taxon>Plakobranchidae</taxon>
        <taxon>Plakobranchus</taxon>
    </lineage>
</organism>
<feature type="compositionally biased region" description="Basic residues" evidence="1">
    <location>
        <begin position="36"/>
        <end position="50"/>
    </location>
</feature>
<accession>A0AAV4B3K4</accession>
<name>A0AAV4B3K4_9GAST</name>
<sequence length="168" mass="18925">MAMCFEQCPRLSLRLTLPTGAVIREVSLSHNAKGGNSRRLKSKQSRKLKNNTRQMGPNDLATVRSPEPSCGRRYSGDGTRLFSNFPPLYPVKPALALRIQGRRVHSVLRLSRPIKVNVHETLASCCHLYGWHYSIGSESGTRLRVYPPYNTLKVKWVPRLVQASGNQE</sequence>
<dbReference type="EMBL" id="BLXT01004508">
    <property type="protein sequence ID" value="GFO13797.1"/>
    <property type="molecule type" value="Genomic_DNA"/>
</dbReference>
<evidence type="ECO:0000313" key="2">
    <source>
        <dbReference type="EMBL" id="GFO13797.1"/>
    </source>
</evidence>
<gene>
    <name evidence="2" type="ORF">PoB_004030200</name>
</gene>